<feature type="compositionally biased region" description="Polar residues" evidence="1">
    <location>
        <begin position="30"/>
        <end position="46"/>
    </location>
</feature>
<dbReference type="InterPro" id="IPR021624">
    <property type="entry name" value="Saw1"/>
</dbReference>
<feature type="compositionally biased region" description="Basic and acidic residues" evidence="1">
    <location>
        <begin position="215"/>
        <end position="224"/>
    </location>
</feature>
<dbReference type="RefSeq" id="XP_003867638.1">
    <property type="nucleotide sequence ID" value="XM_003867590.1"/>
</dbReference>
<evidence type="ECO:0000313" key="3">
    <source>
        <dbReference type="Proteomes" id="UP000005018"/>
    </source>
</evidence>
<organism evidence="2 3">
    <name type="scientific">Candida orthopsilosis (strain 90-125)</name>
    <name type="common">Yeast</name>
    <dbReference type="NCBI Taxonomy" id="1136231"/>
    <lineage>
        <taxon>Eukaryota</taxon>
        <taxon>Fungi</taxon>
        <taxon>Dikarya</taxon>
        <taxon>Ascomycota</taxon>
        <taxon>Saccharomycotina</taxon>
        <taxon>Pichiomycetes</taxon>
        <taxon>Debaryomycetaceae</taxon>
        <taxon>Candida/Lodderomyces clade</taxon>
        <taxon>Candida</taxon>
    </lineage>
</organism>
<dbReference type="KEGG" id="cot:CORT_0B04930"/>
<dbReference type="GO" id="GO:0000736">
    <property type="term" value="P:double-strand break repair via single-strand annealing, removal of nonhomologous ends"/>
    <property type="evidence" value="ECO:0007669"/>
    <property type="project" value="InterPro"/>
</dbReference>
<dbReference type="Pfam" id="PF11561">
    <property type="entry name" value="Saw1"/>
    <property type="match status" value="1"/>
</dbReference>
<dbReference type="Proteomes" id="UP000005018">
    <property type="component" value="Chromosome 2"/>
</dbReference>
<reference evidence="2 3" key="1">
    <citation type="journal article" date="2012" name="PLoS ONE">
        <title>Sequence and analysis of the genome of the pathogenic yeast Candida orthopsilosis.</title>
        <authorList>
            <person name="Riccombeni A."/>
            <person name="Vidanes G."/>
            <person name="Proux-Wera E."/>
            <person name="Wolfe K.H."/>
            <person name="Butler G."/>
        </authorList>
    </citation>
    <scope>NUCLEOTIDE SEQUENCE [LARGE SCALE GENOMIC DNA]</scope>
    <source>
        <strain evidence="2 3">Co 90-125</strain>
    </source>
</reference>
<dbReference type="EMBL" id="HE681720">
    <property type="protein sequence ID" value="CCG22201.1"/>
    <property type="molecule type" value="Genomic_DNA"/>
</dbReference>
<dbReference type="OrthoDB" id="4024011at2759"/>
<dbReference type="HOGENOM" id="CLU_1098366_0_0_1"/>
<proteinExistence type="predicted"/>
<feature type="compositionally biased region" description="Low complexity" evidence="1">
    <location>
        <begin position="47"/>
        <end position="56"/>
    </location>
</feature>
<dbReference type="GeneID" id="14538857"/>
<evidence type="ECO:0000313" key="2">
    <source>
        <dbReference type="EMBL" id="CCG22201.1"/>
    </source>
</evidence>
<feature type="region of interest" description="Disordered" evidence="1">
    <location>
        <begin position="207"/>
        <end position="226"/>
    </location>
</feature>
<keyword evidence="3" id="KW-1185">Reference proteome</keyword>
<accession>H8X1G1</accession>
<evidence type="ECO:0000256" key="1">
    <source>
        <dbReference type="SAM" id="MobiDB-lite"/>
    </source>
</evidence>
<dbReference type="AlphaFoldDB" id="H8X1G1"/>
<name>H8X1G1_CANO9</name>
<protein>
    <submittedName>
        <fullName evidence="2">Uncharacterized protein</fullName>
    </submittedName>
</protein>
<sequence length="253" mass="28326">MPPQITFINLTKETALPLKIFIKNIPLDPTTSTPNKGSLRNQQSNATKTSTTTTTSLSINEKSPITIHNINQIKLNNAQIEHLVDSISPRIKSLLYYDLHHKQHQQEDQEGLGVNDALLESVNSSGEYFKTTTFNIDNLKVVVPVDVLYQVRYRLGLIEYDEARKHLRDCVFNLVAIDRQPNRQGSTCSVNKNTALSDVGFDDIKNTVGDDVEEGQPKQEKTDDIDGNGYSGHIFNGKSIIGDFATCIKVYVY</sequence>
<gene>
    <name evidence="2" type="ORF">CORT_0B04930</name>
</gene>
<feature type="region of interest" description="Disordered" evidence="1">
    <location>
        <begin position="30"/>
        <end position="56"/>
    </location>
</feature>
<dbReference type="GO" id="GO:0070336">
    <property type="term" value="F:flap-structured DNA binding"/>
    <property type="evidence" value="ECO:0007669"/>
    <property type="project" value="InterPro"/>
</dbReference>